<dbReference type="PANTHER" id="PTHR45911">
    <property type="entry name" value="C2 DOMAIN-CONTAINING PROTEIN"/>
    <property type="match status" value="1"/>
</dbReference>
<dbReference type="InterPro" id="IPR035892">
    <property type="entry name" value="C2_domain_sf"/>
</dbReference>
<comment type="caution">
    <text evidence="4">The sequence shown here is derived from an EMBL/GenBank/DDBJ whole genome shotgun (WGS) entry which is preliminary data.</text>
</comment>
<keyword evidence="1" id="KW-0479">Metal-binding</keyword>
<dbReference type="EMBL" id="JAVFKY010000001">
    <property type="protein sequence ID" value="KAK5583244.1"/>
    <property type="molecule type" value="Genomic_DNA"/>
</dbReference>
<evidence type="ECO:0000256" key="1">
    <source>
        <dbReference type="ARBA" id="ARBA00022723"/>
    </source>
</evidence>
<evidence type="ECO:0000259" key="3">
    <source>
        <dbReference type="PROSITE" id="PS50004"/>
    </source>
</evidence>
<evidence type="ECO:0000256" key="2">
    <source>
        <dbReference type="ARBA" id="ARBA00022837"/>
    </source>
</evidence>
<sequence length="131" mass="15049">MGKDQPKQEFKFGLYQGQVYEAQDLNGKADPFVQVKAIETDGSHSKVLFKSTVKKATLTPAWNEYGKIKVKDYVNDLIVELYDEDLLKNDFIGRQVINMGRVRSGIFDELIKFEDDKNCVKGTVRIKIERN</sequence>
<name>A0AAN7U0A3_9MYCE</name>
<evidence type="ECO:0000313" key="5">
    <source>
        <dbReference type="Proteomes" id="UP001344447"/>
    </source>
</evidence>
<reference evidence="4 5" key="1">
    <citation type="submission" date="2023-11" db="EMBL/GenBank/DDBJ databases">
        <title>Dfirmibasis_genome.</title>
        <authorList>
            <person name="Edelbroek B."/>
            <person name="Kjellin J."/>
            <person name="Jerlstrom-Hultqvist J."/>
            <person name="Soderbom F."/>
        </authorList>
    </citation>
    <scope>NUCLEOTIDE SEQUENCE [LARGE SCALE GENOMIC DNA]</scope>
    <source>
        <strain evidence="4 5">TNS-C-14</strain>
    </source>
</reference>
<dbReference type="GO" id="GO:0005509">
    <property type="term" value="F:calcium ion binding"/>
    <property type="evidence" value="ECO:0007669"/>
    <property type="project" value="TreeGrafter"/>
</dbReference>
<feature type="domain" description="C2" evidence="3">
    <location>
        <begin position="1"/>
        <end position="112"/>
    </location>
</feature>
<proteinExistence type="predicted"/>
<evidence type="ECO:0000313" key="4">
    <source>
        <dbReference type="EMBL" id="KAK5583244.1"/>
    </source>
</evidence>
<dbReference type="Pfam" id="PF00168">
    <property type="entry name" value="C2"/>
    <property type="match status" value="1"/>
</dbReference>
<gene>
    <name evidence="4" type="ORF">RB653_004835</name>
</gene>
<accession>A0AAN7U0A3</accession>
<dbReference type="AlphaFoldDB" id="A0AAN7U0A3"/>
<dbReference type="SUPFAM" id="SSF49562">
    <property type="entry name" value="C2 domain (Calcium/lipid-binding domain, CaLB)"/>
    <property type="match status" value="1"/>
</dbReference>
<dbReference type="Proteomes" id="UP001344447">
    <property type="component" value="Unassembled WGS sequence"/>
</dbReference>
<dbReference type="PROSITE" id="PS50004">
    <property type="entry name" value="C2"/>
    <property type="match status" value="1"/>
</dbReference>
<dbReference type="PANTHER" id="PTHR45911:SF4">
    <property type="entry name" value="MULTIPLE C2 AND TRANSMEMBRANE DOMAIN-CONTAINING PROTEIN"/>
    <property type="match status" value="1"/>
</dbReference>
<protein>
    <recommendedName>
        <fullName evidence="3">C2 domain-containing protein</fullName>
    </recommendedName>
</protein>
<organism evidence="4 5">
    <name type="scientific">Dictyostelium firmibasis</name>
    <dbReference type="NCBI Taxonomy" id="79012"/>
    <lineage>
        <taxon>Eukaryota</taxon>
        <taxon>Amoebozoa</taxon>
        <taxon>Evosea</taxon>
        <taxon>Eumycetozoa</taxon>
        <taxon>Dictyostelia</taxon>
        <taxon>Dictyosteliales</taxon>
        <taxon>Dictyosteliaceae</taxon>
        <taxon>Dictyostelium</taxon>
    </lineage>
</organism>
<dbReference type="InterPro" id="IPR000008">
    <property type="entry name" value="C2_dom"/>
</dbReference>
<dbReference type="Gene3D" id="2.60.40.150">
    <property type="entry name" value="C2 domain"/>
    <property type="match status" value="1"/>
</dbReference>
<keyword evidence="2" id="KW-0106">Calcium</keyword>
<dbReference type="SMART" id="SM00239">
    <property type="entry name" value="C2"/>
    <property type="match status" value="1"/>
</dbReference>
<keyword evidence="5" id="KW-1185">Reference proteome</keyword>
<dbReference type="GO" id="GO:0016020">
    <property type="term" value="C:membrane"/>
    <property type="evidence" value="ECO:0007669"/>
    <property type="project" value="TreeGrafter"/>
</dbReference>